<sequence length="153" mass="17160">MAFMHRWMSSHWEDSRRVLKKPLVIAEFGKSSRDPGYNLNARDSFMSTIYTSIYNYARSGATLGGGLVWQLMAEGMNSYYDGYEIVLSENPSTGGVISRQSHAMTALSHLFSGPRSHPMSHAHGVIDNARETLNKPHHHHAQYEGKDGNESHP</sequence>
<proteinExistence type="predicted"/>
<gene>
    <name evidence="1" type="ORF">RJ640_021069</name>
</gene>
<dbReference type="PANTHER" id="PTHR31451:SF59">
    <property type="entry name" value="MANNAN ENDO-1,4-BETA-MANNOSIDASE"/>
    <property type="match status" value="1"/>
</dbReference>
<dbReference type="GO" id="GO:0016985">
    <property type="term" value="F:mannan endo-1,4-beta-mannosidase activity"/>
    <property type="evidence" value="ECO:0007669"/>
    <property type="project" value="UniProtKB-EC"/>
</dbReference>
<dbReference type="Gene3D" id="3.20.20.80">
    <property type="entry name" value="Glycosidases"/>
    <property type="match status" value="1"/>
</dbReference>
<evidence type="ECO:0000313" key="2">
    <source>
        <dbReference type="Proteomes" id="UP001187471"/>
    </source>
</evidence>
<dbReference type="EMBL" id="JAVXUO010002170">
    <property type="protein sequence ID" value="KAK2975624.1"/>
    <property type="molecule type" value="Genomic_DNA"/>
</dbReference>
<dbReference type="SUPFAM" id="SSF51445">
    <property type="entry name" value="(Trans)glycosidases"/>
    <property type="match status" value="1"/>
</dbReference>
<evidence type="ECO:0000313" key="1">
    <source>
        <dbReference type="EMBL" id="KAK2975624.1"/>
    </source>
</evidence>
<dbReference type="InterPro" id="IPR017853">
    <property type="entry name" value="GH"/>
</dbReference>
<dbReference type="FunFam" id="3.20.20.80:FF:000313">
    <property type="entry name" value="Uncharacterized protein"/>
    <property type="match status" value="1"/>
</dbReference>
<accession>A0AA88R0I0</accession>
<name>A0AA88R0I0_9ASTE</name>
<reference evidence="1" key="1">
    <citation type="submission" date="2022-12" db="EMBL/GenBank/DDBJ databases">
        <title>Draft genome assemblies for two species of Escallonia (Escalloniales).</title>
        <authorList>
            <person name="Chanderbali A."/>
            <person name="Dervinis C."/>
            <person name="Anghel I."/>
            <person name="Soltis D."/>
            <person name="Soltis P."/>
            <person name="Zapata F."/>
        </authorList>
    </citation>
    <scope>NUCLEOTIDE SEQUENCE</scope>
    <source>
        <strain evidence="1">UCBG92.1500</strain>
        <tissue evidence="1">Leaf</tissue>
    </source>
</reference>
<protein>
    <recommendedName>
        <fullName evidence="3">Mannan endo-1,4-beta-mannosidase</fullName>
    </recommendedName>
</protein>
<dbReference type="AlphaFoldDB" id="A0AA88R0I0"/>
<dbReference type="InterPro" id="IPR045053">
    <property type="entry name" value="MAN-like"/>
</dbReference>
<keyword evidence="2" id="KW-1185">Reference proteome</keyword>
<evidence type="ECO:0008006" key="3">
    <source>
        <dbReference type="Google" id="ProtNLM"/>
    </source>
</evidence>
<dbReference type="PANTHER" id="PTHR31451">
    <property type="match status" value="1"/>
</dbReference>
<organism evidence="1 2">
    <name type="scientific">Escallonia rubra</name>
    <dbReference type="NCBI Taxonomy" id="112253"/>
    <lineage>
        <taxon>Eukaryota</taxon>
        <taxon>Viridiplantae</taxon>
        <taxon>Streptophyta</taxon>
        <taxon>Embryophyta</taxon>
        <taxon>Tracheophyta</taxon>
        <taxon>Spermatophyta</taxon>
        <taxon>Magnoliopsida</taxon>
        <taxon>eudicotyledons</taxon>
        <taxon>Gunneridae</taxon>
        <taxon>Pentapetalae</taxon>
        <taxon>asterids</taxon>
        <taxon>campanulids</taxon>
        <taxon>Escalloniales</taxon>
        <taxon>Escalloniaceae</taxon>
        <taxon>Escallonia</taxon>
    </lineage>
</organism>
<comment type="caution">
    <text evidence="1">The sequence shown here is derived from an EMBL/GenBank/DDBJ whole genome shotgun (WGS) entry which is preliminary data.</text>
</comment>
<dbReference type="Proteomes" id="UP001187471">
    <property type="component" value="Unassembled WGS sequence"/>
</dbReference>